<dbReference type="EMBL" id="PFFQ01000026">
    <property type="protein sequence ID" value="PIW17249.1"/>
    <property type="molecule type" value="Genomic_DNA"/>
</dbReference>
<keyword evidence="4" id="KW-0862">Zinc</keyword>
<dbReference type="AlphaFoldDB" id="A0A2M7G5M1"/>
<dbReference type="GO" id="GO:0006526">
    <property type="term" value="P:L-arginine biosynthetic process"/>
    <property type="evidence" value="ECO:0007669"/>
    <property type="project" value="TreeGrafter"/>
</dbReference>
<dbReference type="Pfam" id="PF01546">
    <property type="entry name" value="Peptidase_M20"/>
    <property type="match status" value="1"/>
</dbReference>
<evidence type="ECO:0000256" key="3">
    <source>
        <dbReference type="ARBA" id="ARBA00022801"/>
    </source>
</evidence>
<dbReference type="SUPFAM" id="SSF55031">
    <property type="entry name" value="Bacterial exopeptidase dimerisation domain"/>
    <property type="match status" value="1"/>
</dbReference>
<dbReference type="InterPro" id="IPR036264">
    <property type="entry name" value="Bact_exopeptidase_dim_dom"/>
</dbReference>
<comment type="caution">
    <text evidence="6">The sequence shown here is derived from an EMBL/GenBank/DDBJ whole genome shotgun (WGS) entry which is preliminary data.</text>
</comment>
<dbReference type="PANTHER" id="PTHR43808">
    <property type="entry name" value="ACETYLORNITHINE DEACETYLASE"/>
    <property type="match status" value="1"/>
</dbReference>
<dbReference type="PROSITE" id="PS00758">
    <property type="entry name" value="ARGE_DAPE_CPG2_1"/>
    <property type="match status" value="1"/>
</dbReference>
<dbReference type="InterPro" id="IPR011650">
    <property type="entry name" value="Peptidase_M20_dimer"/>
</dbReference>
<dbReference type="InterPro" id="IPR002933">
    <property type="entry name" value="Peptidase_M20"/>
</dbReference>
<dbReference type="PANTHER" id="PTHR43808:SF31">
    <property type="entry name" value="N-ACETYL-L-CITRULLINE DEACETYLASE"/>
    <property type="match status" value="1"/>
</dbReference>
<proteinExistence type="predicted"/>
<evidence type="ECO:0000259" key="5">
    <source>
        <dbReference type="Pfam" id="PF07687"/>
    </source>
</evidence>
<dbReference type="Gene3D" id="3.40.630.10">
    <property type="entry name" value="Zn peptidases"/>
    <property type="match status" value="1"/>
</dbReference>
<keyword evidence="2" id="KW-0479">Metal-binding</keyword>
<evidence type="ECO:0000256" key="2">
    <source>
        <dbReference type="ARBA" id="ARBA00022723"/>
    </source>
</evidence>
<feature type="domain" description="Peptidase M20 dimerisation" evidence="5">
    <location>
        <begin position="164"/>
        <end position="264"/>
    </location>
</feature>
<evidence type="ECO:0000256" key="4">
    <source>
        <dbReference type="ARBA" id="ARBA00022833"/>
    </source>
</evidence>
<sequence length="358" mass="40409">MNLIEWLEYLLVTPSATFQEQKLVTEIRDKFQKILPEMKILESKDSLILNLPWQTGKPHLALVGHSDTVPEWFLPRVEQDKIYGSGASDMKGALASYFYLLEKYGTQLTQNFNLSVILYAREEMTPLVQNGLYDLIQVFPDYFTSLDLAIVGEPTDLTLQIGCVGSIHARVTIPGQACHSARPWNGSNAIYNALPFIQKISEFKPRAQKIFSVEFFDILQITESQSEPGRTSLPGWWTANLNYRFAPVHSLTAAEAELLEWLLEAGALEENIQWLDSVDAGAVIQTPLFEKLIQTLDLKIKAKQAWTDVAQLSARGISALNFGPGLTSQAHQKNEYLLISDLETYTLSLENLLFNFRH</sequence>
<dbReference type="Proteomes" id="UP000231019">
    <property type="component" value="Unassembled WGS sequence"/>
</dbReference>
<dbReference type="Gene3D" id="3.30.70.360">
    <property type="match status" value="1"/>
</dbReference>
<evidence type="ECO:0000256" key="1">
    <source>
        <dbReference type="ARBA" id="ARBA00001947"/>
    </source>
</evidence>
<dbReference type="GO" id="GO:0046872">
    <property type="term" value="F:metal ion binding"/>
    <property type="evidence" value="ECO:0007669"/>
    <property type="project" value="UniProtKB-KW"/>
</dbReference>
<keyword evidence="3" id="KW-0378">Hydrolase</keyword>
<name>A0A2M7G5M1_9BACT</name>
<dbReference type="InterPro" id="IPR001261">
    <property type="entry name" value="ArgE/DapE_CS"/>
</dbReference>
<gene>
    <name evidence="6" type="ORF">COW36_09780</name>
</gene>
<accession>A0A2M7G5M1</accession>
<dbReference type="GO" id="GO:0008777">
    <property type="term" value="F:acetylornithine deacetylase activity"/>
    <property type="evidence" value="ECO:0007669"/>
    <property type="project" value="TreeGrafter"/>
</dbReference>
<evidence type="ECO:0000313" key="6">
    <source>
        <dbReference type="EMBL" id="PIW17249.1"/>
    </source>
</evidence>
<reference evidence="6 7" key="1">
    <citation type="submission" date="2017-09" db="EMBL/GenBank/DDBJ databases">
        <title>Depth-based differentiation of microbial function through sediment-hosted aquifers and enrichment of novel symbionts in the deep terrestrial subsurface.</title>
        <authorList>
            <person name="Probst A.J."/>
            <person name="Ladd B."/>
            <person name="Jarett J.K."/>
            <person name="Geller-Mcgrath D.E."/>
            <person name="Sieber C.M."/>
            <person name="Emerson J.B."/>
            <person name="Anantharaman K."/>
            <person name="Thomas B.C."/>
            <person name="Malmstrom R."/>
            <person name="Stieglmeier M."/>
            <person name="Klingl A."/>
            <person name="Woyke T."/>
            <person name="Ryan C.M."/>
            <person name="Banfield J.F."/>
        </authorList>
    </citation>
    <scope>NUCLEOTIDE SEQUENCE [LARGE SCALE GENOMIC DNA]</scope>
    <source>
        <strain evidence="6">CG17_big_fil_post_rev_8_21_14_2_50_48_46</strain>
    </source>
</reference>
<dbReference type="InterPro" id="IPR050072">
    <property type="entry name" value="Peptidase_M20A"/>
</dbReference>
<dbReference type="Pfam" id="PF07687">
    <property type="entry name" value="M20_dimer"/>
    <property type="match status" value="1"/>
</dbReference>
<protein>
    <submittedName>
        <fullName evidence="6">Succinyl-diaminopimelate desuccinylase</fullName>
    </submittedName>
</protein>
<comment type="cofactor">
    <cofactor evidence="1">
        <name>Zn(2+)</name>
        <dbReference type="ChEBI" id="CHEBI:29105"/>
    </cofactor>
</comment>
<dbReference type="SUPFAM" id="SSF53187">
    <property type="entry name" value="Zn-dependent exopeptidases"/>
    <property type="match status" value="1"/>
</dbReference>
<evidence type="ECO:0000313" key="7">
    <source>
        <dbReference type="Proteomes" id="UP000231019"/>
    </source>
</evidence>
<organism evidence="6 7">
    <name type="scientific">bacterium (Candidatus Blackallbacteria) CG17_big_fil_post_rev_8_21_14_2_50_48_46</name>
    <dbReference type="NCBI Taxonomy" id="2014261"/>
    <lineage>
        <taxon>Bacteria</taxon>
        <taxon>Candidatus Blackallbacteria</taxon>
    </lineage>
</organism>